<protein>
    <recommendedName>
        <fullName evidence="3">Vacuolar membrane-associated protein IML1</fullName>
    </recommendedName>
    <alternativeName>
        <fullName evidence="4">Vacuolar membrane-associated protein iml1</fullName>
    </alternativeName>
</protein>
<keyword evidence="8" id="KW-1185">Reference proteome</keyword>
<evidence type="ECO:0000256" key="1">
    <source>
        <dbReference type="ARBA" id="ARBA00004148"/>
    </source>
</evidence>
<feature type="compositionally biased region" description="Low complexity" evidence="5">
    <location>
        <begin position="777"/>
        <end position="794"/>
    </location>
</feature>
<feature type="compositionally biased region" description="Basic and acidic residues" evidence="5">
    <location>
        <begin position="1421"/>
        <end position="1440"/>
    </location>
</feature>
<dbReference type="InterPro" id="IPR027244">
    <property type="entry name" value="IML1"/>
</dbReference>
<reference evidence="7 8" key="1">
    <citation type="submission" date="2024-07" db="EMBL/GenBank/DDBJ databases">
        <title>Draft sequence of the Neodothiora populina.</title>
        <authorList>
            <person name="Drown D.D."/>
            <person name="Schuette U.S."/>
            <person name="Buechlein A.B."/>
            <person name="Rusch D.R."/>
            <person name="Winton L.W."/>
            <person name="Adams G.A."/>
        </authorList>
    </citation>
    <scope>NUCLEOTIDE SEQUENCE [LARGE SCALE GENOMIC DNA]</scope>
    <source>
        <strain evidence="7 8">CPC 39397</strain>
    </source>
</reference>
<dbReference type="PANTHER" id="PTHR13179:SF8">
    <property type="entry name" value="GATOR COMPLEX PROTEIN DEPDC5"/>
    <property type="match status" value="1"/>
</dbReference>
<dbReference type="EMBL" id="JBFMKM010000010">
    <property type="protein sequence ID" value="KAL1303598.1"/>
    <property type="molecule type" value="Genomic_DNA"/>
</dbReference>
<feature type="region of interest" description="Disordered" evidence="5">
    <location>
        <begin position="1384"/>
        <end position="1456"/>
    </location>
</feature>
<accession>A0ABR3PBR9</accession>
<feature type="compositionally biased region" description="Gly residues" evidence="5">
    <location>
        <begin position="721"/>
        <end position="731"/>
    </location>
</feature>
<dbReference type="InterPro" id="IPR036388">
    <property type="entry name" value="WH-like_DNA-bd_sf"/>
</dbReference>
<dbReference type="Pfam" id="PF00610">
    <property type="entry name" value="DEP"/>
    <property type="match status" value="1"/>
</dbReference>
<feature type="region of interest" description="Disordered" evidence="5">
    <location>
        <begin position="1746"/>
        <end position="1806"/>
    </location>
</feature>
<feature type="compositionally biased region" description="Basic and acidic residues" evidence="5">
    <location>
        <begin position="83"/>
        <end position="98"/>
    </location>
</feature>
<dbReference type="Pfam" id="PF19418">
    <property type="entry name" value="DEPDC5_CTD"/>
    <property type="match status" value="1"/>
</dbReference>
<gene>
    <name evidence="7" type="ORF">AAFC00_006962</name>
</gene>
<feature type="region of interest" description="Disordered" evidence="5">
    <location>
        <begin position="62"/>
        <end position="98"/>
    </location>
</feature>
<evidence type="ECO:0000256" key="5">
    <source>
        <dbReference type="SAM" id="MobiDB-lite"/>
    </source>
</evidence>
<comment type="caution">
    <text evidence="7">The sequence shown here is derived from an EMBL/GenBank/DDBJ whole genome shotgun (WGS) entry which is preliminary data.</text>
</comment>
<dbReference type="RefSeq" id="XP_069199873.1">
    <property type="nucleotide sequence ID" value="XM_069346996.1"/>
</dbReference>
<name>A0ABR3PBR9_9PEZI</name>
<feature type="region of interest" description="Disordered" evidence="5">
    <location>
        <begin position="691"/>
        <end position="860"/>
    </location>
</feature>
<feature type="compositionally biased region" description="Polar residues" evidence="5">
    <location>
        <begin position="833"/>
        <end position="860"/>
    </location>
</feature>
<evidence type="ECO:0000256" key="2">
    <source>
        <dbReference type="ARBA" id="ARBA00005643"/>
    </source>
</evidence>
<dbReference type="InterPro" id="IPR048255">
    <property type="entry name" value="IML1_N"/>
</dbReference>
<feature type="compositionally biased region" description="Polar residues" evidence="5">
    <location>
        <begin position="1569"/>
        <end position="1579"/>
    </location>
</feature>
<organism evidence="7 8">
    <name type="scientific">Neodothiora populina</name>
    <dbReference type="NCBI Taxonomy" id="2781224"/>
    <lineage>
        <taxon>Eukaryota</taxon>
        <taxon>Fungi</taxon>
        <taxon>Dikarya</taxon>
        <taxon>Ascomycota</taxon>
        <taxon>Pezizomycotina</taxon>
        <taxon>Dothideomycetes</taxon>
        <taxon>Dothideomycetidae</taxon>
        <taxon>Dothideales</taxon>
        <taxon>Dothioraceae</taxon>
        <taxon>Neodothiora</taxon>
    </lineage>
</organism>
<dbReference type="PANTHER" id="PTHR13179">
    <property type="entry name" value="DEP DOMAIN CONTAINING PROTEIN 5"/>
    <property type="match status" value="1"/>
</dbReference>
<comment type="similarity">
    <text evidence="2">Belongs to the IML1 family.</text>
</comment>
<evidence type="ECO:0000256" key="4">
    <source>
        <dbReference type="ARBA" id="ARBA00021881"/>
    </source>
</evidence>
<feature type="compositionally biased region" description="Low complexity" evidence="5">
    <location>
        <begin position="810"/>
        <end position="832"/>
    </location>
</feature>
<feature type="domain" description="DEP" evidence="6">
    <location>
        <begin position="1293"/>
        <end position="1368"/>
    </location>
</feature>
<feature type="compositionally biased region" description="Polar residues" evidence="5">
    <location>
        <begin position="1794"/>
        <end position="1806"/>
    </location>
</feature>
<dbReference type="Pfam" id="PF12257">
    <property type="entry name" value="IML1"/>
    <property type="match status" value="1"/>
</dbReference>
<evidence type="ECO:0000313" key="8">
    <source>
        <dbReference type="Proteomes" id="UP001562354"/>
    </source>
</evidence>
<dbReference type="PROSITE" id="PS50186">
    <property type="entry name" value="DEP"/>
    <property type="match status" value="1"/>
</dbReference>
<proteinExistence type="inferred from homology"/>
<feature type="region of interest" description="Disordered" evidence="5">
    <location>
        <begin position="1665"/>
        <end position="1719"/>
    </location>
</feature>
<feature type="compositionally biased region" description="Polar residues" evidence="5">
    <location>
        <begin position="1443"/>
        <end position="1456"/>
    </location>
</feature>
<evidence type="ECO:0000256" key="3">
    <source>
        <dbReference type="ARBA" id="ARBA00018529"/>
    </source>
</evidence>
<feature type="region of interest" description="Disordered" evidence="5">
    <location>
        <begin position="1568"/>
        <end position="1588"/>
    </location>
</feature>
<dbReference type="Proteomes" id="UP001562354">
    <property type="component" value="Unassembled WGS sequence"/>
</dbReference>
<dbReference type="SUPFAM" id="SSF46785">
    <property type="entry name" value="Winged helix' DNA-binding domain"/>
    <property type="match status" value="1"/>
</dbReference>
<dbReference type="InterPro" id="IPR000591">
    <property type="entry name" value="DEP_dom"/>
</dbReference>
<feature type="compositionally biased region" description="Basic and acidic residues" evidence="5">
    <location>
        <begin position="1665"/>
        <end position="1681"/>
    </location>
</feature>
<dbReference type="InterPro" id="IPR036390">
    <property type="entry name" value="WH_DNA-bd_sf"/>
</dbReference>
<evidence type="ECO:0000259" key="6">
    <source>
        <dbReference type="PROSITE" id="PS50186"/>
    </source>
</evidence>
<dbReference type="CDD" id="cd04449">
    <property type="entry name" value="DEP_DEPDC5-like"/>
    <property type="match status" value="1"/>
</dbReference>
<evidence type="ECO:0000313" key="7">
    <source>
        <dbReference type="EMBL" id="KAL1303598.1"/>
    </source>
</evidence>
<dbReference type="InterPro" id="IPR045838">
    <property type="entry name" value="DEPDC5_CTD"/>
</dbReference>
<dbReference type="SMART" id="SM00049">
    <property type="entry name" value="DEP"/>
    <property type="match status" value="1"/>
</dbReference>
<dbReference type="Gene3D" id="1.10.10.10">
    <property type="entry name" value="Winged helix-like DNA-binding domain superfamily/Winged helix DNA-binding domain"/>
    <property type="match status" value="1"/>
</dbReference>
<comment type="subcellular location">
    <subcellularLocation>
        <location evidence="1">Vacuole membrane</location>
        <topology evidence="1">Peripheral membrane protein</topology>
    </subcellularLocation>
</comment>
<sequence>MPDEGQDQPAQLYCTLSVHNDDEHPEGIVIYDPEELPLKQGSLYLLAARLASSAVQDFQNISSSTANPSSRENDIAKSSSRKRQYDTRKPSGLDSHADTSKSMVFVAQPLQPSTDSKRKSRGVQISVNSSAASVFGFRNNMQVVVVPVEQDLHTASHVEIVFRDQYLSRADMWRLTVSELNQRSIFKGQRIHFMGSIKATIKNIYSSGRRISSAYFSSDTKPIFRSESAKYVIYIQMSREMWDFDAEGSGEIMFSKVINGFLPDLFKRWQRMSVRHLVSIVLFTRMEYDKGTLIHHDDEEYTYDEDGIHGKDVDFRDYYRVVTTEANSGKWVDILYRLRREFLLFLRDVSIVGGNDTYGRPPETIAGVKATTTMESVIAGQPTTAARGNILEAINLASSQFARDYIDRDLVRTGISLAIITAGTGVFEVDYNMLKLTTDVLVGSGIGVDLVSLARMPLHSVPLFRYRSPRVPHAPPGFHHGPMSFHAGSTPRQSVLPRNSAAGATFRQGGQFPSKNGAEPAFGTQVESGVEWSYALPHWIDVSFWTGHADEAQVRAQHGLADGRKGSDRKIKRPFTTSCRMYELQMMGLMENEMSDIAIALLPDRLHEVPKGLATIGSHPKETRISDSVGSSKSYLDSHMQLIRRKGATLPAINDTKDLLDSMNQYDRDVFDEPETSTKTILEHVNHDAAQNNMTSLGLSPNKTRQKEISSSFASDTTPRGDGGGGGGGWKAGTSPHKRDRAVRESHDRISNQATPAVRKRAPMPRQISLGPRGLGTAKSVASTSVSTESAGVTPVAETAPPLSPPSPAPAQHQPASSRFSSLTQQLLNTLTRKPSQASLAQTVRSDQGSESDSITTSSQAYRSIPITIKDQTGDKDDESQMITVRDASMPKVDDIVLRDASMIGRQSGPRAASGSGPTGNNFDLHRTLSPLSAMSPWLTMLNPSNPKKHNMNIASQFRRWQHVFPRAIPTSAIKWKSLCCPAALPLTNEYFPSAEQLKNDYHEYTYKIMPIDDDEMSEAPHTREALMRELVSCRLSHGFQIVVGSAADEFVGSDAASLVEVFNKNYMTEDGATVLMTIGNHLHQLLCTDDGEIEIRRYIRKPVAAVESVGAVDPSVPYKPYIRTYLAHGYVLQPIIFKNPRPTYYWNAIDQHLAGYEEEFSPVLRYSRARFVLIPVNPTIRGGQLGFVSENSDEEIRLEGIQKLTQLWQKNRYVPPEERRFQQSLQQKKKDPNPLAIEYHTRDPSQMVRNHVGLADTLLAGEPAHQALNDPEQYHTSDFDMQKLAQHLQADPPRGVPLADRRWHFRNHHRCFRGDHLTSWLLSNFKDIQTREEAVKLGDALMERGLFTHVMQKHHFRDGNYFYQIAGEYSTLPASDMRQSWFGSGRSVPSTPMFEGPKGSPMLRPRDSPSLRPWASPKLRPSDSPRLRPWDTSRSHPAERSGTGSSMETLSVDSSSKTFGKKPKLVLSRVLRYDVDHRKRSYRPEIINLHYDRIHNPENCYHLRLDWMNATPKLIEDAISSWASCVERYGLRLVEVPIAEGYELLSQHPFRRPYIIKLCIPPPKTRPTYDTDSVTSQHTQDESKETHPYSRAILRKYDFVLDLEAASSFDQGVEVTFSWGKPDYRYTQFIHKSGALLIQISDDGDFMLCANRLCVDRSSAARDVGKYDKAERSERSEQRRGQVPLSPFTSPHIRPVSDTPARNGKKTRLDGSAESNTDPEHIKDLLEKLCHNPQRLQEFYDQAFSKETGTPSPSPRNAPVSDELIPSLGLPPAITLRSISFLDSPRGPGPTSRRASTQGMPKSSE</sequence>
<feature type="compositionally biased region" description="Polar residues" evidence="5">
    <location>
        <begin position="691"/>
        <end position="718"/>
    </location>
</feature>
<dbReference type="GeneID" id="95980661"/>